<proteinExistence type="predicted"/>
<dbReference type="Pfam" id="PF05707">
    <property type="entry name" value="Zot"/>
    <property type="match status" value="1"/>
</dbReference>
<name>A0A378TUV6_MORLA</name>
<organism evidence="2 3">
    <name type="scientific">Moraxella lacunata</name>
    <dbReference type="NCBI Taxonomy" id="477"/>
    <lineage>
        <taxon>Bacteria</taxon>
        <taxon>Pseudomonadati</taxon>
        <taxon>Pseudomonadota</taxon>
        <taxon>Gammaproteobacteria</taxon>
        <taxon>Moraxellales</taxon>
        <taxon>Moraxellaceae</taxon>
        <taxon>Moraxella</taxon>
    </lineage>
</organism>
<accession>A0A378TUV6</accession>
<gene>
    <name evidence="2" type="ORF">NCTC10359_01944</name>
</gene>
<dbReference type="AlphaFoldDB" id="A0A378TUV6"/>
<dbReference type="EMBL" id="UGQU01000003">
    <property type="protein sequence ID" value="STZ63513.1"/>
    <property type="molecule type" value="Genomic_DNA"/>
</dbReference>
<evidence type="ECO:0000259" key="1">
    <source>
        <dbReference type="Pfam" id="PF05707"/>
    </source>
</evidence>
<evidence type="ECO:0000313" key="2">
    <source>
        <dbReference type="EMBL" id="STZ63513.1"/>
    </source>
</evidence>
<sequence length="301" mass="35540">MLHLVTGVPGATKTAFVVTKLDAIEKSNKVNLVKNIEFYNHNKNLMEKFAHDFTYREYEDGSGHELKNKIEILPDDYFNFLGQEFDDLRPDYYFQRVVHFNEIIQRINEREGEQNFKFFLPVRTIYTNINNLKIDYARALTHDWRDCPDGSIVVIDEVQLVPPYDDIKTKDDPIVQSLTIHRHRGFDFYFITQYPSLLHPTVKVLIGVHYHLTRPYGMKTVVYQYGSAKDNPNAMVNKHNREAKFFLRLSNEFSNCTSLRRLTPIKSDYPKVFYFLLRGYCSALLFSFIKFFSPMILKNHH</sequence>
<dbReference type="InterPro" id="IPR008900">
    <property type="entry name" value="Zot_N"/>
</dbReference>
<reference evidence="2 3" key="1">
    <citation type="submission" date="2018-06" db="EMBL/GenBank/DDBJ databases">
        <authorList>
            <consortium name="Pathogen Informatics"/>
            <person name="Doyle S."/>
        </authorList>
    </citation>
    <scope>NUCLEOTIDE SEQUENCE [LARGE SCALE GENOMIC DNA]</scope>
    <source>
        <strain evidence="2 3">NCTC10359</strain>
    </source>
</reference>
<dbReference type="Proteomes" id="UP000254437">
    <property type="component" value="Unassembled WGS sequence"/>
</dbReference>
<evidence type="ECO:0000313" key="3">
    <source>
        <dbReference type="Proteomes" id="UP000254437"/>
    </source>
</evidence>
<dbReference type="Gene3D" id="3.40.50.300">
    <property type="entry name" value="P-loop containing nucleotide triphosphate hydrolases"/>
    <property type="match status" value="1"/>
</dbReference>
<feature type="domain" description="Zona occludens toxin N-terminal" evidence="1">
    <location>
        <begin position="127"/>
        <end position="222"/>
    </location>
</feature>
<dbReference type="RefSeq" id="WP_115007806.1">
    <property type="nucleotide sequence ID" value="NZ_UGQU01000003.1"/>
</dbReference>
<dbReference type="InterPro" id="IPR027417">
    <property type="entry name" value="P-loop_NTPase"/>
</dbReference>
<protein>
    <submittedName>
        <fullName evidence="2">Zonula occludens toxin</fullName>
    </submittedName>
</protein>